<dbReference type="PROSITE" id="PS00136">
    <property type="entry name" value="SUBTILASE_ASP"/>
    <property type="match status" value="1"/>
</dbReference>
<gene>
    <name evidence="6" type="ORF">BG015_002851</name>
</gene>
<sequence>MGGVTAYILDTGILTTHEELEGRAALGVKFVMSGPNVDDHGHVTHLAGLIGGKTYAVGKKVSLAGAKILSGTGSGITSDIIGARAIADKRGVNISLVGGKSKAINATVARLYVKNASLFATTSSSGDASIGSPSGGATTFAAGATDSNDALPAYSAYGPCVEMFASGMGIKSAWIGSYGATRTISGSPTSTALATGAVALFVSQGGLSAAQAVYNKLLAECTANVVTSQLGGANNYLLYNSGP</sequence>
<dbReference type="InterPro" id="IPR023827">
    <property type="entry name" value="Peptidase_S8_Asp-AS"/>
</dbReference>
<dbReference type="Proteomes" id="UP000748756">
    <property type="component" value="Unassembled WGS sequence"/>
</dbReference>
<dbReference type="OrthoDB" id="206201at2759"/>
<proteinExistence type="inferred from homology"/>
<dbReference type="Gene3D" id="3.40.50.200">
    <property type="entry name" value="Peptidase S8/S53 domain"/>
    <property type="match status" value="1"/>
</dbReference>
<dbReference type="GO" id="GO:0004252">
    <property type="term" value="F:serine-type endopeptidase activity"/>
    <property type="evidence" value="ECO:0007669"/>
    <property type="project" value="InterPro"/>
</dbReference>
<dbReference type="InterPro" id="IPR050131">
    <property type="entry name" value="Peptidase_S8_subtilisin-like"/>
</dbReference>
<comment type="similarity">
    <text evidence="1 5">Belongs to the peptidase S8 family.</text>
</comment>
<dbReference type="EMBL" id="JAAAUQ010001597">
    <property type="protein sequence ID" value="KAF9137078.1"/>
    <property type="molecule type" value="Genomic_DNA"/>
</dbReference>
<keyword evidence="4" id="KW-0720">Serine protease</keyword>
<dbReference type="PROSITE" id="PS51892">
    <property type="entry name" value="SUBTILASE"/>
    <property type="match status" value="1"/>
</dbReference>
<comment type="caution">
    <text evidence="6">The sequence shown here is derived from an EMBL/GenBank/DDBJ whole genome shotgun (WGS) entry which is preliminary data.</text>
</comment>
<evidence type="ECO:0000256" key="2">
    <source>
        <dbReference type="ARBA" id="ARBA00022670"/>
    </source>
</evidence>
<dbReference type="SUPFAM" id="SSF52743">
    <property type="entry name" value="Subtilisin-like"/>
    <property type="match status" value="1"/>
</dbReference>
<keyword evidence="2" id="KW-0645">Protease</keyword>
<evidence type="ECO:0008006" key="8">
    <source>
        <dbReference type="Google" id="ProtNLM"/>
    </source>
</evidence>
<evidence type="ECO:0000313" key="6">
    <source>
        <dbReference type="EMBL" id="KAF9137078.1"/>
    </source>
</evidence>
<protein>
    <recommendedName>
        <fullName evidence="8">Peptidase S8/S53 domain-containing protein</fullName>
    </recommendedName>
</protein>
<organism evidence="6 7">
    <name type="scientific">Linnemannia schmuckeri</name>
    <dbReference type="NCBI Taxonomy" id="64567"/>
    <lineage>
        <taxon>Eukaryota</taxon>
        <taxon>Fungi</taxon>
        <taxon>Fungi incertae sedis</taxon>
        <taxon>Mucoromycota</taxon>
        <taxon>Mortierellomycotina</taxon>
        <taxon>Mortierellomycetes</taxon>
        <taxon>Mortierellales</taxon>
        <taxon>Mortierellaceae</taxon>
        <taxon>Linnemannia</taxon>
    </lineage>
</organism>
<name>A0A9P5V663_9FUNG</name>
<dbReference type="PRINTS" id="PR00723">
    <property type="entry name" value="SUBTILISIN"/>
</dbReference>
<reference evidence="6" key="1">
    <citation type="journal article" date="2020" name="Fungal Divers.">
        <title>Resolving the Mortierellaceae phylogeny through synthesis of multi-gene phylogenetics and phylogenomics.</title>
        <authorList>
            <person name="Vandepol N."/>
            <person name="Liber J."/>
            <person name="Desiro A."/>
            <person name="Na H."/>
            <person name="Kennedy M."/>
            <person name="Barry K."/>
            <person name="Grigoriev I.V."/>
            <person name="Miller A.N."/>
            <person name="O'Donnell K."/>
            <person name="Stajich J.E."/>
            <person name="Bonito G."/>
        </authorList>
    </citation>
    <scope>NUCLEOTIDE SEQUENCE</scope>
    <source>
        <strain evidence="6">NRRL 6426</strain>
    </source>
</reference>
<dbReference type="PANTHER" id="PTHR43806:SF11">
    <property type="entry name" value="CEREVISIN-RELATED"/>
    <property type="match status" value="1"/>
</dbReference>
<dbReference type="AlphaFoldDB" id="A0A9P5V663"/>
<evidence type="ECO:0000256" key="1">
    <source>
        <dbReference type="ARBA" id="ARBA00011073"/>
    </source>
</evidence>
<keyword evidence="7" id="KW-1185">Reference proteome</keyword>
<evidence type="ECO:0000313" key="7">
    <source>
        <dbReference type="Proteomes" id="UP000748756"/>
    </source>
</evidence>
<dbReference type="GO" id="GO:0005615">
    <property type="term" value="C:extracellular space"/>
    <property type="evidence" value="ECO:0007669"/>
    <property type="project" value="TreeGrafter"/>
</dbReference>
<evidence type="ECO:0000256" key="3">
    <source>
        <dbReference type="ARBA" id="ARBA00022801"/>
    </source>
</evidence>
<dbReference type="PANTHER" id="PTHR43806">
    <property type="entry name" value="PEPTIDASE S8"/>
    <property type="match status" value="1"/>
</dbReference>
<dbReference type="GO" id="GO:0006508">
    <property type="term" value="P:proteolysis"/>
    <property type="evidence" value="ECO:0007669"/>
    <property type="project" value="UniProtKB-KW"/>
</dbReference>
<accession>A0A9P5V663</accession>
<dbReference type="InterPro" id="IPR015500">
    <property type="entry name" value="Peptidase_S8_subtilisin-rel"/>
</dbReference>
<evidence type="ECO:0000256" key="5">
    <source>
        <dbReference type="PROSITE-ProRule" id="PRU01240"/>
    </source>
</evidence>
<comment type="caution">
    <text evidence="5">Lacks conserved residue(s) required for the propagation of feature annotation.</text>
</comment>
<keyword evidence="3" id="KW-0378">Hydrolase</keyword>
<evidence type="ECO:0000256" key="4">
    <source>
        <dbReference type="ARBA" id="ARBA00022825"/>
    </source>
</evidence>
<dbReference type="InterPro" id="IPR036852">
    <property type="entry name" value="Peptidase_S8/S53_dom_sf"/>
</dbReference>